<dbReference type="SMART" id="SM00355">
    <property type="entry name" value="ZnF_C2H2"/>
    <property type="match status" value="3"/>
</dbReference>
<evidence type="ECO:0000256" key="3">
    <source>
        <dbReference type="ARBA" id="ARBA00022723"/>
    </source>
</evidence>
<keyword evidence="5 11" id="KW-0863">Zinc-finger</keyword>
<dbReference type="InterPro" id="IPR013087">
    <property type="entry name" value="Znf_C2H2_type"/>
</dbReference>
<dbReference type="GO" id="GO:0005634">
    <property type="term" value="C:nucleus"/>
    <property type="evidence" value="ECO:0007669"/>
    <property type="project" value="UniProtKB-SubCell"/>
</dbReference>
<comment type="function">
    <text evidence="1">May be involved in transcriptional regulation.</text>
</comment>
<evidence type="ECO:0000256" key="5">
    <source>
        <dbReference type="ARBA" id="ARBA00022771"/>
    </source>
</evidence>
<keyword evidence="9" id="KW-0804">Transcription</keyword>
<dbReference type="PROSITE" id="PS00028">
    <property type="entry name" value="ZINC_FINGER_C2H2_1"/>
    <property type="match status" value="2"/>
</dbReference>
<dbReference type="FunFam" id="3.30.160.60:FF:000097">
    <property type="entry name" value="Zinc finger protein"/>
    <property type="match status" value="1"/>
</dbReference>
<evidence type="ECO:0000256" key="7">
    <source>
        <dbReference type="ARBA" id="ARBA00023015"/>
    </source>
</evidence>
<keyword evidence="3" id="KW-0479">Metal-binding</keyword>
<feature type="domain" description="C2H2-type" evidence="13">
    <location>
        <begin position="403"/>
        <end position="433"/>
    </location>
</feature>
<dbReference type="PROSITE" id="PS50157">
    <property type="entry name" value="ZINC_FINGER_C2H2_2"/>
    <property type="match status" value="3"/>
</dbReference>
<dbReference type="Gene3D" id="3.30.160.60">
    <property type="entry name" value="Classic Zinc Finger"/>
    <property type="match status" value="3"/>
</dbReference>
<keyword evidence="7" id="KW-0805">Transcription regulation</keyword>
<organism evidence="14">
    <name type="scientific">Nothobranchius rachovii</name>
    <name type="common">bluefin notho</name>
    <dbReference type="NCBI Taxonomy" id="451742"/>
    <lineage>
        <taxon>Eukaryota</taxon>
        <taxon>Metazoa</taxon>
        <taxon>Chordata</taxon>
        <taxon>Craniata</taxon>
        <taxon>Vertebrata</taxon>
        <taxon>Euteleostomi</taxon>
        <taxon>Actinopterygii</taxon>
        <taxon>Neopterygii</taxon>
        <taxon>Teleostei</taxon>
        <taxon>Neoteleostei</taxon>
        <taxon>Acanthomorphata</taxon>
        <taxon>Ovalentaria</taxon>
        <taxon>Atherinomorphae</taxon>
        <taxon>Cyprinodontiformes</taxon>
        <taxon>Nothobranchiidae</taxon>
        <taxon>Nothobranchius</taxon>
    </lineage>
</organism>
<name>A0A1A8P3E9_9TELE</name>
<comment type="subcellular location">
    <subcellularLocation>
        <location evidence="2">Nucleus</location>
    </subcellularLocation>
</comment>
<dbReference type="InterPro" id="IPR036236">
    <property type="entry name" value="Znf_C2H2_sf"/>
</dbReference>
<evidence type="ECO:0000313" key="14">
    <source>
        <dbReference type="EMBL" id="SBR75840.1"/>
    </source>
</evidence>
<keyword evidence="10" id="KW-0539">Nucleus</keyword>
<keyword evidence="6" id="KW-0862">Zinc</keyword>
<dbReference type="GO" id="GO:0000981">
    <property type="term" value="F:DNA-binding transcription factor activity, RNA polymerase II-specific"/>
    <property type="evidence" value="ECO:0007669"/>
    <property type="project" value="TreeGrafter"/>
</dbReference>
<dbReference type="EMBL" id="HAEH01005179">
    <property type="protein sequence ID" value="SBR75840.1"/>
    <property type="molecule type" value="Transcribed_RNA"/>
</dbReference>
<dbReference type="GO" id="GO:0008270">
    <property type="term" value="F:zinc ion binding"/>
    <property type="evidence" value="ECO:0007669"/>
    <property type="project" value="UniProtKB-KW"/>
</dbReference>
<evidence type="ECO:0000256" key="10">
    <source>
        <dbReference type="ARBA" id="ARBA00023242"/>
    </source>
</evidence>
<evidence type="ECO:0000259" key="13">
    <source>
        <dbReference type="PROSITE" id="PS50157"/>
    </source>
</evidence>
<evidence type="ECO:0000256" key="6">
    <source>
        <dbReference type="ARBA" id="ARBA00022833"/>
    </source>
</evidence>
<dbReference type="GO" id="GO:0000978">
    <property type="term" value="F:RNA polymerase II cis-regulatory region sequence-specific DNA binding"/>
    <property type="evidence" value="ECO:0007669"/>
    <property type="project" value="TreeGrafter"/>
</dbReference>
<accession>A0A1A8P3E9</accession>
<protein>
    <submittedName>
        <fullName evidence="14">Si:dkey-7l6.3</fullName>
    </submittedName>
</protein>
<evidence type="ECO:0000256" key="2">
    <source>
        <dbReference type="ARBA" id="ARBA00004123"/>
    </source>
</evidence>
<evidence type="ECO:0000256" key="8">
    <source>
        <dbReference type="ARBA" id="ARBA00023125"/>
    </source>
</evidence>
<evidence type="ECO:0000256" key="9">
    <source>
        <dbReference type="ARBA" id="ARBA00023163"/>
    </source>
</evidence>
<gene>
    <name evidence="14" type="primary">SI:DKEY-7L6.3</name>
</gene>
<dbReference type="SUPFAM" id="SSF57667">
    <property type="entry name" value="beta-beta-alpha zinc fingers"/>
    <property type="match status" value="2"/>
</dbReference>
<evidence type="ECO:0000256" key="12">
    <source>
        <dbReference type="SAM" id="MobiDB-lite"/>
    </source>
</evidence>
<keyword evidence="4" id="KW-0677">Repeat</keyword>
<evidence type="ECO:0000256" key="4">
    <source>
        <dbReference type="ARBA" id="ARBA00022737"/>
    </source>
</evidence>
<dbReference type="PANTHER" id="PTHR23235:SF120">
    <property type="entry name" value="KRUPPEL-LIKE FACTOR 15"/>
    <property type="match status" value="1"/>
</dbReference>
<evidence type="ECO:0000256" key="11">
    <source>
        <dbReference type="PROSITE-ProRule" id="PRU00042"/>
    </source>
</evidence>
<reference evidence="14" key="2">
    <citation type="submission" date="2016-06" db="EMBL/GenBank/DDBJ databases">
        <title>The genome of a short-lived fish provides insights into sex chromosome evolution and the genetic control of aging.</title>
        <authorList>
            <person name="Reichwald K."/>
            <person name="Felder M."/>
            <person name="Petzold A."/>
            <person name="Koch P."/>
            <person name="Groth M."/>
            <person name="Platzer M."/>
        </authorList>
    </citation>
    <scope>NUCLEOTIDE SEQUENCE</scope>
    <source>
        <tissue evidence="14">Brain</tissue>
    </source>
</reference>
<dbReference type="FunFam" id="3.30.160.60:FF:000624">
    <property type="entry name" value="zinc finger protein 697"/>
    <property type="match status" value="1"/>
</dbReference>
<sequence>MSVLNSKALHEQLCLIMGALTKAAVAEICELVDEGYAVLQLEISRSHKENEDLKKKMHLIESIVVRSSSGGQTAEDTGLTEAVQQPETQPQQRTETAAASGGDARVEREELSEVVLIKDEDSDCDDAVEEDSGPPADVGAAAVRGSIPPTPTSQRRRRRRCSRGSSEDAEKSSSSSDYQQTAGAKTKVSVYHVDSPRSEALMENIQLEAGPSYTTEEDPDIQLVQDCSLVSPSSSRQMFYSSGARMEAQSSSARSELDLNAESAWSKQSKGFAQFHQSENMASDTFGLKLISVSGSTSTDCQLSNSRSSTFEYEDGGEVLTFGHYGGSTGTSQAGGQQSPGSMRKRFVCSICSKTYATAQNLEVHMRIHTGERPFTCDQCGKKFTQSAHLKSHHNVHTGERPFACQLCSKRFIVKYSLKLHMKKCGPQSSEDSESLQNVL</sequence>
<feature type="compositionally biased region" description="Low complexity" evidence="12">
    <location>
        <begin position="80"/>
        <end position="99"/>
    </location>
</feature>
<dbReference type="Pfam" id="PF00096">
    <property type="entry name" value="zf-C2H2"/>
    <property type="match status" value="3"/>
</dbReference>
<feature type="domain" description="C2H2-type" evidence="13">
    <location>
        <begin position="375"/>
        <end position="402"/>
    </location>
</feature>
<dbReference type="AlphaFoldDB" id="A0A1A8P3E9"/>
<feature type="compositionally biased region" description="Acidic residues" evidence="12">
    <location>
        <begin position="120"/>
        <end position="132"/>
    </location>
</feature>
<reference evidence="14" key="1">
    <citation type="submission" date="2016-05" db="EMBL/GenBank/DDBJ databases">
        <authorList>
            <person name="Lavstsen T."/>
            <person name="Jespersen J.S."/>
        </authorList>
    </citation>
    <scope>NUCLEOTIDE SEQUENCE</scope>
    <source>
        <tissue evidence="14">Brain</tissue>
    </source>
</reference>
<dbReference type="PANTHER" id="PTHR23235">
    <property type="entry name" value="KRUEPPEL-LIKE TRANSCRIPTION FACTOR"/>
    <property type="match status" value="1"/>
</dbReference>
<dbReference type="FunFam" id="3.30.160.60:FF:003015">
    <property type="entry name" value="Si:dkey-111k8.3"/>
    <property type="match status" value="1"/>
</dbReference>
<feature type="domain" description="C2H2-type" evidence="13">
    <location>
        <begin position="347"/>
        <end position="374"/>
    </location>
</feature>
<evidence type="ECO:0000256" key="1">
    <source>
        <dbReference type="ARBA" id="ARBA00003767"/>
    </source>
</evidence>
<feature type="region of interest" description="Disordered" evidence="12">
    <location>
        <begin position="67"/>
        <end position="188"/>
    </location>
</feature>
<feature type="compositionally biased region" description="Basic and acidic residues" evidence="12">
    <location>
        <begin position="104"/>
        <end position="119"/>
    </location>
</feature>
<keyword evidence="8" id="KW-0238">DNA-binding</keyword>
<proteinExistence type="predicted"/>